<sequence>MFLLFLSFSVFAFADDYKNCELKDGRFACMKAFNDIRNSVLTGLNNEENVGRTLQLCSEYRKCAGRMKCKAHDVIVGYNDKLLILCEAIELLKIGAVDVYNGEAVEKLLILCDVNDFRKSVGFKECAVKLEANRTTCYREWNPFPNKVEKKKIEEIQKEACKNFFGKDNCMEKEIFDKCGLEMWKLHKKHYLAMNSATGACKFD</sequence>
<reference evidence="2 3" key="1">
    <citation type="submission" date="2022-02" db="EMBL/GenBank/DDBJ databases">
        <title>Chromosome-level reference genomes for two strains of Caenorhabditis briggsae: an improved platform for comparative genomics.</title>
        <authorList>
            <person name="Stevens L."/>
            <person name="Andersen E.C."/>
        </authorList>
    </citation>
    <scope>NUCLEOTIDE SEQUENCE [LARGE SCALE GENOMIC DNA]</scope>
    <source>
        <strain evidence="2">QX1410_ONT</strain>
        <tissue evidence="2">Whole-organism</tissue>
    </source>
</reference>
<dbReference type="Pfam" id="PF01579">
    <property type="entry name" value="DUF19"/>
    <property type="match status" value="1"/>
</dbReference>
<name>A0AAE8ZTQ5_CAEBR</name>
<dbReference type="PANTHER" id="PTHR21453:SF7">
    <property type="entry name" value="DUF19 DOMAIN-CONTAINING PROTEIN"/>
    <property type="match status" value="1"/>
</dbReference>
<dbReference type="EMBL" id="CP090895">
    <property type="protein sequence ID" value="ULT86369.1"/>
    <property type="molecule type" value="Genomic_DNA"/>
</dbReference>
<dbReference type="PIRSF" id="PIRSF015697">
    <property type="entry name" value="UCP015697"/>
    <property type="match status" value="1"/>
</dbReference>
<protein>
    <recommendedName>
        <fullName evidence="1">T20D4.11-like domain-containing protein</fullName>
    </recommendedName>
</protein>
<accession>A0AAE8ZTQ5</accession>
<evidence type="ECO:0000259" key="1">
    <source>
        <dbReference type="Pfam" id="PF01579"/>
    </source>
</evidence>
<proteinExistence type="predicted"/>
<organism evidence="2 3">
    <name type="scientific">Caenorhabditis briggsae</name>
    <dbReference type="NCBI Taxonomy" id="6238"/>
    <lineage>
        <taxon>Eukaryota</taxon>
        <taxon>Metazoa</taxon>
        <taxon>Ecdysozoa</taxon>
        <taxon>Nematoda</taxon>
        <taxon>Chromadorea</taxon>
        <taxon>Rhabditida</taxon>
        <taxon>Rhabditina</taxon>
        <taxon>Rhabditomorpha</taxon>
        <taxon>Rhabditoidea</taxon>
        <taxon>Rhabditidae</taxon>
        <taxon>Peloderinae</taxon>
        <taxon>Caenorhabditis</taxon>
    </lineage>
</organism>
<dbReference type="InterPro" id="IPR016638">
    <property type="entry name" value="UPF0376"/>
</dbReference>
<dbReference type="AlphaFoldDB" id="A0AAE8ZTQ5"/>
<gene>
    <name evidence="2" type="ORF">L3Y34_006211</name>
</gene>
<dbReference type="PANTHER" id="PTHR21453">
    <property type="entry name" value="DUF19 DOMAIN-CONTAINING PROTEIN-RELATED-RELATED"/>
    <property type="match status" value="1"/>
</dbReference>
<dbReference type="Proteomes" id="UP000827892">
    <property type="component" value="Chromosome V"/>
</dbReference>
<evidence type="ECO:0000313" key="2">
    <source>
        <dbReference type="EMBL" id="ULT86369.1"/>
    </source>
</evidence>
<dbReference type="InterPro" id="IPR002542">
    <property type="entry name" value="T20D4.11-like_dom"/>
</dbReference>
<evidence type="ECO:0000313" key="3">
    <source>
        <dbReference type="Proteomes" id="UP000827892"/>
    </source>
</evidence>
<feature type="domain" description="T20D4.11-like" evidence="1">
    <location>
        <begin position="103"/>
        <end position="202"/>
    </location>
</feature>